<evidence type="ECO:0000256" key="6">
    <source>
        <dbReference type="ARBA" id="ARBA00023136"/>
    </source>
</evidence>
<keyword evidence="3" id="KW-1003">Cell membrane</keyword>
<evidence type="ECO:0000313" key="8">
    <source>
        <dbReference type="EMBL" id="BAD41584.1"/>
    </source>
</evidence>
<accession>Q67L62</accession>
<evidence type="ECO:0000256" key="4">
    <source>
        <dbReference type="ARBA" id="ARBA00022692"/>
    </source>
</evidence>
<keyword evidence="5 7" id="KW-1133">Transmembrane helix</keyword>
<evidence type="ECO:0000256" key="7">
    <source>
        <dbReference type="SAM" id="Phobius"/>
    </source>
</evidence>
<feature type="transmembrane region" description="Helical" evidence="7">
    <location>
        <begin position="210"/>
        <end position="230"/>
    </location>
</feature>
<dbReference type="HOGENOM" id="CLU_049007_0_0_9"/>
<evidence type="ECO:0000256" key="2">
    <source>
        <dbReference type="ARBA" id="ARBA00008929"/>
    </source>
</evidence>
<gene>
    <name evidence="8" type="ordered locus">STH2599</name>
</gene>
<keyword evidence="6 7" id="KW-0472">Membrane</keyword>
<dbReference type="EMBL" id="AP006840">
    <property type="protein sequence ID" value="BAD41584.1"/>
    <property type="molecule type" value="Genomic_DNA"/>
</dbReference>
<feature type="transmembrane region" description="Helical" evidence="7">
    <location>
        <begin position="316"/>
        <end position="334"/>
    </location>
</feature>
<feature type="transmembrane region" description="Helical" evidence="7">
    <location>
        <begin position="250"/>
        <end position="268"/>
    </location>
</feature>
<protein>
    <submittedName>
        <fullName evidence="8">Putative cytochrome Ni/Fe component of hydrogenase</fullName>
    </submittedName>
</protein>
<evidence type="ECO:0000313" key="9">
    <source>
        <dbReference type="Proteomes" id="UP000000417"/>
    </source>
</evidence>
<dbReference type="AlphaFoldDB" id="Q67L62"/>
<feature type="transmembrane region" description="Helical" evidence="7">
    <location>
        <begin position="132"/>
        <end position="154"/>
    </location>
</feature>
<feature type="transmembrane region" description="Helical" evidence="7">
    <location>
        <begin position="93"/>
        <end position="111"/>
    </location>
</feature>
<comment type="subcellular location">
    <subcellularLocation>
        <location evidence="1">Cell membrane</location>
        <topology evidence="1">Multi-pass membrane protein</topology>
    </subcellularLocation>
</comment>
<evidence type="ECO:0000256" key="3">
    <source>
        <dbReference type="ARBA" id="ARBA00022475"/>
    </source>
</evidence>
<dbReference type="KEGG" id="sth:STH2599"/>
<feature type="transmembrane region" description="Helical" evidence="7">
    <location>
        <begin position="174"/>
        <end position="198"/>
    </location>
</feature>
<reference evidence="8 9" key="1">
    <citation type="journal article" date="2004" name="Nucleic Acids Res.">
        <title>Genome sequence of Symbiobacterium thermophilum, an uncultivable bacterium that depends on microbial commensalism.</title>
        <authorList>
            <person name="Ueda K."/>
            <person name="Yamashita A."/>
            <person name="Ishikawa J."/>
            <person name="Shimada M."/>
            <person name="Watsuji T."/>
            <person name="Morimura K."/>
            <person name="Ikeda H."/>
            <person name="Hattori M."/>
            <person name="Beppu T."/>
        </authorList>
    </citation>
    <scope>NUCLEOTIDE SEQUENCE [LARGE SCALE GENOMIC DNA]</scope>
    <source>
        <strain evidence="9">T / IAM 14863</strain>
    </source>
</reference>
<keyword evidence="9" id="KW-1185">Reference proteome</keyword>
<evidence type="ECO:0000256" key="1">
    <source>
        <dbReference type="ARBA" id="ARBA00004651"/>
    </source>
</evidence>
<comment type="similarity">
    <text evidence="2">Belongs to the NrfD family.</text>
</comment>
<feature type="transmembrane region" description="Helical" evidence="7">
    <location>
        <begin position="20"/>
        <end position="43"/>
    </location>
</feature>
<sequence>MGLGAATGLNDSMPWGLWKIYDVVVVVPLGATGFVMAFIRYFTPGGERYEYLNRRAVIWAAIMYLSMGVRLAFDIGIPWRIIYPIVRGGNLHSPLFEIAWCVFLYLIVLFFENISRVAEEQKRPWVKKADHLLHKILPGFVLVGVMLSTMHHSSLGTLFMITGKRMDPLWYHPWLNYVFLLTSIATGMGMMMVIEHLTSRYYKIKFETDLLARLAPWVAGILSFVLAWRLGAMAAEGQIGQIFVPRVETALWWAEILLGYVAPIAILFSRARFTQKGLFAGGLLTVLGMIALRLNVGFTALMDALGAQYTPSVPEILFSVGATAGTVVIYTWFVETLPSILGPRERETEGLEAVGD</sequence>
<name>Q67L62_SYMTH</name>
<evidence type="ECO:0000256" key="5">
    <source>
        <dbReference type="ARBA" id="ARBA00022989"/>
    </source>
</evidence>
<dbReference type="eggNOG" id="COG5557">
    <property type="taxonomic scope" value="Bacteria"/>
</dbReference>
<proteinExistence type="inferred from homology"/>
<dbReference type="STRING" id="292459.STH2599"/>
<dbReference type="Pfam" id="PF03916">
    <property type="entry name" value="NrfD"/>
    <property type="match status" value="1"/>
</dbReference>
<dbReference type="Proteomes" id="UP000000417">
    <property type="component" value="Chromosome"/>
</dbReference>
<dbReference type="InterPro" id="IPR005614">
    <property type="entry name" value="NrfD-like"/>
</dbReference>
<keyword evidence="4 7" id="KW-0812">Transmembrane</keyword>
<organism evidence="8 9">
    <name type="scientific">Symbiobacterium thermophilum (strain DSM 24528 / JCM 14929 / IAM 14863 / T)</name>
    <dbReference type="NCBI Taxonomy" id="292459"/>
    <lineage>
        <taxon>Bacteria</taxon>
        <taxon>Bacillati</taxon>
        <taxon>Bacillota</taxon>
        <taxon>Clostridia</taxon>
        <taxon>Eubacteriales</taxon>
        <taxon>Symbiobacteriaceae</taxon>
        <taxon>Symbiobacterium</taxon>
    </lineage>
</organism>
<feature type="transmembrane region" description="Helical" evidence="7">
    <location>
        <begin position="55"/>
        <end position="73"/>
    </location>
</feature>
<feature type="transmembrane region" description="Helical" evidence="7">
    <location>
        <begin position="277"/>
        <end position="296"/>
    </location>
</feature>
<dbReference type="GO" id="GO:0005886">
    <property type="term" value="C:plasma membrane"/>
    <property type="evidence" value="ECO:0007669"/>
    <property type="project" value="UniProtKB-SubCell"/>
</dbReference>